<evidence type="ECO:0000256" key="1">
    <source>
        <dbReference type="SAM" id="Phobius"/>
    </source>
</evidence>
<accession>A0A150GEI6</accession>
<feature type="transmembrane region" description="Helical" evidence="1">
    <location>
        <begin position="55"/>
        <end position="77"/>
    </location>
</feature>
<proteinExistence type="predicted"/>
<keyword evidence="1" id="KW-0472">Membrane</keyword>
<dbReference type="EMBL" id="LSYV01000030">
    <property type="protein sequence ID" value="KXZ48228.1"/>
    <property type="molecule type" value="Genomic_DNA"/>
</dbReference>
<organism evidence="2 3">
    <name type="scientific">Gonium pectorale</name>
    <name type="common">Green alga</name>
    <dbReference type="NCBI Taxonomy" id="33097"/>
    <lineage>
        <taxon>Eukaryota</taxon>
        <taxon>Viridiplantae</taxon>
        <taxon>Chlorophyta</taxon>
        <taxon>core chlorophytes</taxon>
        <taxon>Chlorophyceae</taxon>
        <taxon>CS clade</taxon>
        <taxon>Chlamydomonadales</taxon>
        <taxon>Volvocaceae</taxon>
        <taxon>Gonium</taxon>
    </lineage>
</organism>
<name>A0A150GEI6_GONPE</name>
<keyword evidence="1" id="KW-1133">Transmembrane helix</keyword>
<evidence type="ECO:0000313" key="3">
    <source>
        <dbReference type="Proteomes" id="UP000075714"/>
    </source>
</evidence>
<feature type="transmembrane region" description="Helical" evidence="1">
    <location>
        <begin position="12"/>
        <end position="35"/>
    </location>
</feature>
<dbReference type="AlphaFoldDB" id="A0A150GEI6"/>
<comment type="caution">
    <text evidence="2">The sequence shown here is derived from an EMBL/GenBank/DDBJ whole genome shotgun (WGS) entry which is preliminary data.</text>
</comment>
<sequence length="658" mass="67394">MQPSSQLGSTTYLALCGPACLPLLGLLAASLRLSLHELAGEGVRQHLYRGIAHKVVMGVTCLLVPANASSSFLCALLRGHTLHAAGRQLAALAGSPEAAAATATAAAAAEDQGEPAPINTANYATALLNLVYILVAAACKVCLTVPAPEAQQLQEELVAALEGSQGADDGAAQAFASRLRDVASGRCARHAALCLGLAVLCDADGGPALGMPPELLAVLPAVLPAYLEGPAAGSGIMSAEAVTQLRGMASMLSFVGTAPPGRRGALALMLRVGWLAVDSARALAAVDRGGSSRSAGGLAAGVPRRIVAAGDIFAVALDALKNAWFLPLASGAPEGDTLRATETAGWWQLAAAIVADVLPYATADAHLTALGGLLHLPQGRLLARRGVLSLPPKPPPEVAAALEGGLLRCLERLLRRAGRDPQGREVAMLRRLGRLGDGSLWPYLAPLMAYGEPRQAAALVATLRKLLRTVDLWGMLAAWSEWASKKNSYGGFLQALYDILYEAPLADAVPEEGLSSASQQLLRLLSCAASDWLPVVAQAVLSADSAEERSAGVPLPILKWLQLLAACCAAQPGMPASSPPAYQADRGAAAISGAVAGPVNRGEAAADGGGEATADDVRGAAAGDGGWRALLLEEVGRRVVAAGRGPPERCRSSSRREQ</sequence>
<keyword evidence="1" id="KW-0812">Transmembrane</keyword>
<dbReference type="Proteomes" id="UP000075714">
    <property type="component" value="Unassembled WGS sequence"/>
</dbReference>
<keyword evidence="3" id="KW-1185">Reference proteome</keyword>
<gene>
    <name evidence="2" type="ORF">GPECTOR_29g132</name>
</gene>
<reference evidence="3" key="1">
    <citation type="journal article" date="2016" name="Nat. Commun.">
        <title>The Gonium pectorale genome demonstrates co-option of cell cycle regulation during the evolution of multicellularity.</title>
        <authorList>
            <person name="Hanschen E.R."/>
            <person name="Marriage T.N."/>
            <person name="Ferris P.J."/>
            <person name="Hamaji T."/>
            <person name="Toyoda A."/>
            <person name="Fujiyama A."/>
            <person name="Neme R."/>
            <person name="Noguchi H."/>
            <person name="Minakuchi Y."/>
            <person name="Suzuki M."/>
            <person name="Kawai-Toyooka H."/>
            <person name="Smith D.R."/>
            <person name="Sparks H."/>
            <person name="Anderson J."/>
            <person name="Bakaric R."/>
            <person name="Luria V."/>
            <person name="Karger A."/>
            <person name="Kirschner M.W."/>
            <person name="Durand P.M."/>
            <person name="Michod R.E."/>
            <person name="Nozaki H."/>
            <person name="Olson B.J."/>
        </authorList>
    </citation>
    <scope>NUCLEOTIDE SEQUENCE [LARGE SCALE GENOMIC DNA]</scope>
    <source>
        <strain evidence="3">NIES-2863</strain>
    </source>
</reference>
<protein>
    <submittedName>
        <fullName evidence="2">Uncharacterized protein</fullName>
    </submittedName>
</protein>
<evidence type="ECO:0000313" key="2">
    <source>
        <dbReference type="EMBL" id="KXZ48228.1"/>
    </source>
</evidence>